<organism evidence="2 3">
    <name type="scientific">Caerostris extrusa</name>
    <name type="common">Bark spider</name>
    <name type="synonym">Caerostris bankana</name>
    <dbReference type="NCBI Taxonomy" id="172846"/>
    <lineage>
        <taxon>Eukaryota</taxon>
        <taxon>Metazoa</taxon>
        <taxon>Ecdysozoa</taxon>
        <taxon>Arthropoda</taxon>
        <taxon>Chelicerata</taxon>
        <taxon>Arachnida</taxon>
        <taxon>Araneae</taxon>
        <taxon>Araneomorphae</taxon>
        <taxon>Entelegynae</taxon>
        <taxon>Araneoidea</taxon>
        <taxon>Araneidae</taxon>
        <taxon>Caerostris</taxon>
    </lineage>
</organism>
<dbReference type="AlphaFoldDB" id="A0AAV4Q1N1"/>
<evidence type="ECO:0000313" key="3">
    <source>
        <dbReference type="Proteomes" id="UP001054945"/>
    </source>
</evidence>
<gene>
    <name evidence="2" type="ORF">CEXT_784031</name>
</gene>
<keyword evidence="3" id="KW-1185">Reference proteome</keyword>
<evidence type="ECO:0000313" key="2">
    <source>
        <dbReference type="EMBL" id="GIY03345.1"/>
    </source>
</evidence>
<proteinExistence type="predicted"/>
<evidence type="ECO:0000256" key="1">
    <source>
        <dbReference type="SAM" id="MobiDB-lite"/>
    </source>
</evidence>
<name>A0AAV4Q1N1_CAEEX</name>
<comment type="caution">
    <text evidence="2">The sequence shown here is derived from an EMBL/GenBank/DDBJ whole genome shotgun (WGS) entry which is preliminary data.</text>
</comment>
<dbReference type="Proteomes" id="UP001054945">
    <property type="component" value="Unassembled WGS sequence"/>
</dbReference>
<feature type="region of interest" description="Disordered" evidence="1">
    <location>
        <begin position="21"/>
        <end position="102"/>
    </location>
</feature>
<protein>
    <submittedName>
        <fullName evidence="2">Uncharacterized protein</fullName>
    </submittedName>
</protein>
<reference evidence="2 3" key="1">
    <citation type="submission" date="2021-06" db="EMBL/GenBank/DDBJ databases">
        <title>Caerostris extrusa draft genome.</title>
        <authorList>
            <person name="Kono N."/>
            <person name="Arakawa K."/>
        </authorList>
    </citation>
    <scope>NUCLEOTIDE SEQUENCE [LARGE SCALE GENOMIC DNA]</scope>
</reference>
<accession>A0AAV4Q1N1</accession>
<sequence length="102" mass="11781">MNKKDCHRLNLQRTRRIAIASTCNEQEGLPSPQPATNKGGLPSPQPATNKEDCHRLNLQRIRRPQEQGGLPSPQPATNKEDFRHNLQQKNFQKFRFNISRRV</sequence>
<dbReference type="EMBL" id="BPLR01005567">
    <property type="protein sequence ID" value="GIY03345.1"/>
    <property type="molecule type" value="Genomic_DNA"/>
</dbReference>